<dbReference type="GeneID" id="1478018"/>
<proteinExistence type="predicted"/>
<organism evidence="2 3">
    <name type="scientific">Methanopyrus kandleri</name>
    <dbReference type="NCBI Taxonomy" id="2320"/>
    <lineage>
        <taxon>Archaea</taxon>
        <taxon>Methanobacteriati</taxon>
        <taxon>Methanobacteriota</taxon>
        <taxon>Methanomada group</taxon>
        <taxon>Methanopyri</taxon>
        <taxon>Methanopyrales</taxon>
        <taxon>Methanopyraceae</taxon>
        <taxon>Methanopyrus</taxon>
    </lineage>
</organism>
<comment type="caution">
    <text evidence="2">The sequence shown here is derived from an EMBL/GenBank/DDBJ whole genome shotgun (WGS) entry which is preliminary data.</text>
</comment>
<evidence type="ECO:0000256" key="1">
    <source>
        <dbReference type="SAM" id="MobiDB-lite"/>
    </source>
</evidence>
<feature type="region of interest" description="Disordered" evidence="1">
    <location>
        <begin position="31"/>
        <end position="55"/>
    </location>
</feature>
<dbReference type="RefSeq" id="WP_011019791.1">
    <property type="nucleotide sequence ID" value="NZ_DUJS01000003.1"/>
</dbReference>
<evidence type="ECO:0000313" key="3">
    <source>
        <dbReference type="Proteomes" id="UP000619545"/>
    </source>
</evidence>
<gene>
    <name evidence="2" type="ORF">HA336_03315</name>
</gene>
<evidence type="ECO:0000313" key="2">
    <source>
        <dbReference type="EMBL" id="HII70245.1"/>
    </source>
</evidence>
<reference evidence="2" key="1">
    <citation type="journal article" date="2020" name="bioRxiv">
        <title>A rank-normalized archaeal taxonomy based on genome phylogeny resolves widespread incomplete and uneven classifications.</title>
        <authorList>
            <person name="Rinke C."/>
            <person name="Chuvochina M."/>
            <person name="Mussig A.J."/>
            <person name="Chaumeil P.-A."/>
            <person name="Waite D.W."/>
            <person name="Whitman W.B."/>
            <person name="Parks D.H."/>
            <person name="Hugenholtz P."/>
        </authorList>
    </citation>
    <scope>NUCLEOTIDE SEQUENCE</scope>
    <source>
        <strain evidence="2">UBA8853</strain>
    </source>
</reference>
<sequence length="289" mass="30485">MRRVLVVLSIALMALAAPGLAEDKAVTATTEQQSQQAQTAEQQTEQQATAPAPKTVTLKLTPSLQADFTVDLKNGEAVLTLTGGYSLVTEGQDLLSDVLTAALAGAINTIVAPIDGKELLPGVKLEAGVEAPTVTAGLGEDCGVTLTATVLKVEVPKLEDLEHEWSETVTEDPLKSGISVALRLLHTAEEPFIKATLDLLTGALKVVVHLFELEVGSPSEDYEGPYLELTPVNVSEKLNDNATVTAYLGASLSASTLKLSPTITYETTTPLKLPVTLPEITLYTFQLPA</sequence>
<name>A0A832T1Q6_9EURY</name>
<accession>A0A832T1Q6</accession>
<dbReference type="AlphaFoldDB" id="A0A832T1Q6"/>
<dbReference type="Proteomes" id="UP000619545">
    <property type="component" value="Unassembled WGS sequence"/>
</dbReference>
<feature type="compositionally biased region" description="Low complexity" evidence="1">
    <location>
        <begin position="31"/>
        <end position="50"/>
    </location>
</feature>
<protein>
    <submittedName>
        <fullName evidence="2">Uncharacterized protein</fullName>
    </submittedName>
</protein>
<dbReference type="EMBL" id="DUJS01000003">
    <property type="protein sequence ID" value="HII70245.1"/>
    <property type="molecule type" value="Genomic_DNA"/>
</dbReference>